<dbReference type="PANTHER" id="PTHR12242">
    <property type="entry name" value="OS02G0130600 PROTEIN-RELATED"/>
    <property type="match status" value="1"/>
</dbReference>
<accession>A0A0D2F0H8</accession>
<dbReference type="GO" id="GO:0016020">
    <property type="term" value="C:membrane"/>
    <property type="evidence" value="ECO:0007669"/>
    <property type="project" value="TreeGrafter"/>
</dbReference>
<dbReference type="PANTHER" id="PTHR12242:SF1">
    <property type="entry name" value="MYND-TYPE DOMAIN-CONTAINING PROTEIN"/>
    <property type="match status" value="1"/>
</dbReference>
<evidence type="ECO:0000313" key="3">
    <source>
        <dbReference type="Proteomes" id="UP000053789"/>
    </source>
</evidence>
<feature type="transmembrane region" description="Helical" evidence="1">
    <location>
        <begin position="134"/>
        <end position="160"/>
    </location>
</feature>
<evidence type="ECO:0000313" key="2">
    <source>
        <dbReference type="EMBL" id="KIW95726.1"/>
    </source>
</evidence>
<feature type="transmembrane region" description="Helical" evidence="1">
    <location>
        <begin position="166"/>
        <end position="185"/>
    </location>
</feature>
<reference evidence="2" key="1">
    <citation type="submission" date="2015-01" db="EMBL/GenBank/DDBJ databases">
        <title>The Genome Sequence of Cladophialophora bantiana CBS 173.52.</title>
        <authorList>
            <consortium name="The Broad Institute Genomics Platform"/>
            <person name="Cuomo C."/>
            <person name="de Hoog S."/>
            <person name="Gorbushina A."/>
            <person name="Stielow B."/>
            <person name="Teixiera M."/>
            <person name="Abouelleil A."/>
            <person name="Chapman S.B."/>
            <person name="Priest M."/>
            <person name="Young S.K."/>
            <person name="Wortman J."/>
            <person name="Nusbaum C."/>
            <person name="Birren B."/>
        </authorList>
    </citation>
    <scope>NUCLEOTIDE SEQUENCE [LARGE SCALE GENOMIC DNA]</scope>
    <source>
        <strain evidence="2">CBS 173.52</strain>
    </source>
</reference>
<dbReference type="EMBL" id="KN846984">
    <property type="protein sequence ID" value="KIW95726.1"/>
    <property type="molecule type" value="Genomic_DNA"/>
</dbReference>
<dbReference type="RefSeq" id="XP_016622395.1">
    <property type="nucleotide sequence ID" value="XM_016762057.1"/>
</dbReference>
<keyword evidence="1" id="KW-0812">Transmembrane</keyword>
<keyword evidence="3" id="KW-1185">Reference proteome</keyword>
<proteinExistence type="predicted"/>
<feature type="transmembrane region" description="Helical" evidence="1">
    <location>
        <begin position="95"/>
        <end position="113"/>
    </location>
</feature>
<keyword evidence="1" id="KW-1133">Transmembrane helix</keyword>
<feature type="transmembrane region" description="Helical" evidence="1">
    <location>
        <begin position="197"/>
        <end position="215"/>
    </location>
</feature>
<sequence length="326" mass="37585">MALSKNSVYCLLASTTPLDKNNIFVSSWVLPPLLHGCLRVLLGLYVFAAIIYSYTWFSGNIDIYHLHDVDEPSYTTAIGSSAIGRSFSYFTYLSYYGQGFYFFVTAVDTFFYTKTGTSWLHNRLPPSLQILHSLYYSMVTCFLILVTLTFWCTMYFGPWYKVTFDAWANISVHAMNTFMALLEIILPTTEPFPWTHLPFLMTIQSLYLGLAYLTRATDGFWVHEWLDPELGKWKVAVHVVCYSVVTVVIFVFLRYTIWVRNWLLRRHSRRQLGRDEVVAEKLVGMVDSSRSSRTFVADIAAQTLSEGLWVSPMVYTAPRVGHRVNF</sequence>
<evidence type="ECO:0000256" key="1">
    <source>
        <dbReference type="SAM" id="Phobius"/>
    </source>
</evidence>
<feature type="transmembrane region" description="Helical" evidence="1">
    <location>
        <begin position="235"/>
        <end position="257"/>
    </location>
</feature>
<dbReference type="OrthoDB" id="419711at2759"/>
<dbReference type="Proteomes" id="UP000053789">
    <property type="component" value="Unassembled WGS sequence"/>
</dbReference>
<name>A0A0D2F0H8_CLAB1</name>
<dbReference type="HOGENOM" id="CLU_062880_0_0_1"/>
<keyword evidence="1" id="KW-0472">Membrane</keyword>
<protein>
    <submittedName>
        <fullName evidence="2">Uncharacterized protein</fullName>
    </submittedName>
</protein>
<gene>
    <name evidence="2" type="ORF">Z519_04311</name>
</gene>
<feature type="transmembrane region" description="Helical" evidence="1">
    <location>
        <begin position="36"/>
        <end position="57"/>
    </location>
</feature>
<dbReference type="GeneID" id="27697239"/>
<organism evidence="2 3">
    <name type="scientific">Cladophialophora bantiana (strain ATCC 10958 / CBS 173.52 / CDC B-1940 / NIH 8579)</name>
    <name type="common">Xylohypha bantiana</name>
    <dbReference type="NCBI Taxonomy" id="1442370"/>
    <lineage>
        <taxon>Eukaryota</taxon>
        <taxon>Fungi</taxon>
        <taxon>Dikarya</taxon>
        <taxon>Ascomycota</taxon>
        <taxon>Pezizomycotina</taxon>
        <taxon>Eurotiomycetes</taxon>
        <taxon>Chaetothyriomycetidae</taxon>
        <taxon>Chaetothyriales</taxon>
        <taxon>Herpotrichiellaceae</taxon>
        <taxon>Cladophialophora</taxon>
    </lineage>
</organism>
<dbReference type="VEuPathDB" id="FungiDB:Z519_04311"/>
<dbReference type="AlphaFoldDB" id="A0A0D2F0H8"/>